<gene>
    <name evidence="3" type="ORF">GCM10009767_07390</name>
</gene>
<keyword evidence="4" id="KW-1185">Reference proteome</keyword>
<evidence type="ECO:0000259" key="2">
    <source>
        <dbReference type="Pfam" id="PF02517"/>
    </source>
</evidence>
<keyword evidence="1" id="KW-1133">Transmembrane helix</keyword>
<dbReference type="PANTHER" id="PTHR36435">
    <property type="entry name" value="SLR1288 PROTEIN"/>
    <property type="match status" value="1"/>
</dbReference>
<keyword evidence="1" id="KW-0812">Transmembrane</keyword>
<name>A0ABN2K920_9MICC</name>
<feature type="transmembrane region" description="Helical" evidence="1">
    <location>
        <begin position="39"/>
        <end position="56"/>
    </location>
</feature>
<dbReference type="EMBL" id="BAAAOA010000009">
    <property type="protein sequence ID" value="GAA1750950.1"/>
    <property type="molecule type" value="Genomic_DNA"/>
</dbReference>
<sequence>MKNLRERSPIWHAVAWIILLILLVGAGDAASTALGRTNTVTAPALVVLSVVLVLYVRANGWLGYYGVRAPRRPDYRATLYFLPLLAMVLLQLPKGFDHQLDALDIALVVVLMLCVGFLEELIFRGFLYQAIRERRGANRAIVISGVTFGIGHIVNLARGYTGEQQLLQITVAVAIGLVLALLVALTGSIMPGVVLHILINISGDLTTMDLQQELYVSTGVLVICVVYGLWLVRQLRRRGPADAFADASNRGDRHSAVSGRDT</sequence>
<comment type="caution">
    <text evidence="3">The sequence shown here is derived from an EMBL/GenBank/DDBJ whole genome shotgun (WGS) entry which is preliminary data.</text>
</comment>
<dbReference type="Pfam" id="PF02517">
    <property type="entry name" value="Rce1-like"/>
    <property type="match status" value="1"/>
</dbReference>
<dbReference type="InterPro" id="IPR003675">
    <property type="entry name" value="Rce1/LyrA-like_dom"/>
</dbReference>
<feature type="transmembrane region" description="Helical" evidence="1">
    <location>
        <begin position="214"/>
        <end position="232"/>
    </location>
</feature>
<dbReference type="RefSeq" id="WP_344119920.1">
    <property type="nucleotide sequence ID" value="NZ_BAAAOA010000009.1"/>
</dbReference>
<evidence type="ECO:0000313" key="4">
    <source>
        <dbReference type="Proteomes" id="UP001501204"/>
    </source>
</evidence>
<proteinExistence type="predicted"/>
<dbReference type="PANTHER" id="PTHR36435:SF1">
    <property type="entry name" value="CAAX AMINO TERMINAL PROTEASE FAMILY PROTEIN"/>
    <property type="match status" value="1"/>
</dbReference>
<feature type="transmembrane region" description="Helical" evidence="1">
    <location>
        <begin position="105"/>
        <end position="128"/>
    </location>
</feature>
<evidence type="ECO:0000256" key="1">
    <source>
        <dbReference type="SAM" id="Phobius"/>
    </source>
</evidence>
<dbReference type="Proteomes" id="UP001501204">
    <property type="component" value="Unassembled WGS sequence"/>
</dbReference>
<feature type="domain" description="CAAX prenyl protease 2/Lysostaphin resistance protein A-like" evidence="2">
    <location>
        <begin position="105"/>
        <end position="201"/>
    </location>
</feature>
<organism evidence="3 4">
    <name type="scientific">Kocuria aegyptia</name>
    <dbReference type="NCBI Taxonomy" id="330943"/>
    <lineage>
        <taxon>Bacteria</taxon>
        <taxon>Bacillati</taxon>
        <taxon>Actinomycetota</taxon>
        <taxon>Actinomycetes</taxon>
        <taxon>Micrococcales</taxon>
        <taxon>Micrococcaceae</taxon>
        <taxon>Kocuria</taxon>
    </lineage>
</organism>
<accession>A0ABN2K920</accession>
<protein>
    <recommendedName>
        <fullName evidence="2">CAAX prenyl protease 2/Lysostaphin resistance protein A-like domain-containing protein</fullName>
    </recommendedName>
</protein>
<dbReference type="InterPro" id="IPR052710">
    <property type="entry name" value="CAAX_protease"/>
</dbReference>
<keyword evidence="1" id="KW-0472">Membrane</keyword>
<evidence type="ECO:0000313" key="3">
    <source>
        <dbReference type="EMBL" id="GAA1750950.1"/>
    </source>
</evidence>
<reference evidence="3 4" key="1">
    <citation type="journal article" date="2019" name="Int. J. Syst. Evol. Microbiol.">
        <title>The Global Catalogue of Microorganisms (GCM) 10K type strain sequencing project: providing services to taxonomists for standard genome sequencing and annotation.</title>
        <authorList>
            <consortium name="The Broad Institute Genomics Platform"/>
            <consortium name="The Broad Institute Genome Sequencing Center for Infectious Disease"/>
            <person name="Wu L."/>
            <person name="Ma J."/>
        </authorList>
    </citation>
    <scope>NUCLEOTIDE SEQUENCE [LARGE SCALE GENOMIC DNA]</scope>
    <source>
        <strain evidence="3 4">JCM 14735</strain>
    </source>
</reference>
<feature type="transmembrane region" description="Helical" evidence="1">
    <location>
        <begin position="77"/>
        <end position="93"/>
    </location>
</feature>